<reference evidence="2 3" key="1">
    <citation type="submission" date="2018-08" db="EMBL/GenBank/DDBJ databases">
        <title>The metabolism and importance of syntrophic acetate oxidation coupled to methane or sulfide production in haloalkaline environments.</title>
        <authorList>
            <person name="Timmers P.H.A."/>
            <person name="Vavourakis C.D."/>
            <person name="Sorokin D.Y."/>
            <person name="Sinninghe Damste J.S."/>
            <person name="Muyzer G."/>
            <person name="Stams A.J.M."/>
            <person name="Plugge C.M."/>
        </authorList>
    </citation>
    <scope>NUCLEOTIDE SEQUENCE [LARGE SCALE GENOMIC DNA]</scope>
    <source>
        <strain evidence="2">MSAO_Arc3</strain>
    </source>
</reference>
<dbReference type="Proteomes" id="UP000284763">
    <property type="component" value="Unassembled WGS sequence"/>
</dbReference>
<dbReference type="SUPFAM" id="SSF54690">
    <property type="entry name" value="Molybdopterin synthase subunit MoaE"/>
    <property type="match status" value="1"/>
</dbReference>
<dbReference type="InterPro" id="IPR003448">
    <property type="entry name" value="Mopterin_biosynth_MoaE"/>
</dbReference>
<dbReference type="InterPro" id="IPR004435">
    <property type="entry name" value="MobB_dom"/>
</dbReference>
<feature type="domain" description="Molybdopterin-guanine dinucleotide biosynthesis protein B (MobB)" evidence="1">
    <location>
        <begin position="3"/>
        <end position="108"/>
    </location>
</feature>
<dbReference type="Gene3D" id="3.90.1170.40">
    <property type="entry name" value="Molybdopterin biosynthesis MoaE subunit"/>
    <property type="match status" value="1"/>
</dbReference>
<protein>
    <submittedName>
        <fullName evidence="2">Molybdopterin synthase</fullName>
        <ecNumber evidence="2">2.8.1.12</ecNumber>
    </submittedName>
</protein>
<dbReference type="EC" id="2.8.1.12" evidence="2"/>
<evidence type="ECO:0000259" key="1">
    <source>
        <dbReference type="Pfam" id="PF03205"/>
    </source>
</evidence>
<name>A0A424YXY6_9EURY</name>
<dbReference type="NCBIfam" id="NF011061">
    <property type="entry name" value="PRK14493.1"/>
    <property type="match status" value="1"/>
</dbReference>
<proteinExistence type="predicted"/>
<dbReference type="GO" id="GO:0006777">
    <property type="term" value="P:Mo-molybdopterin cofactor biosynthetic process"/>
    <property type="evidence" value="ECO:0007669"/>
    <property type="project" value="InterPro"/>
</dbReference>
<dbReference type="InterPro" id="IPR027417">
    <property type="entry name" value="P-loop_NTPase"/>
</dbReference>
<dbReference type="SUPFAM" id="SSF52540">
    <property type="entry name" value="P-loop containing nucleoside triphosphate hydrolases"/>
    <property type="match status" value="1"/>
</dbReference>
<dbReference type="Pfam" id="PF03205">
    <property type="entry name" value="MobB"/>
    <property type="match status" value="1"/>
</dbReference>
<dbReference type="EMBL" id="QZAB01000316">
    <property type="protein sequence ID" value="RQD85278.1"/>
    <property type="molecule type" value="Genomic_DNA"/>
</dbReference>
<sequence length="276" mass="30826">MKVIAIVGKKDSGKTTIVSTIVKKLSEKGPVGTIKYMKNHNFLDIDTDTGKHFEAGSNVVTGILDDGMITYSKKISLTDAIENMANSGIKYLIIEGGKKTRVPKILVGNLPSNERIDNIKAHIDSFNEQEIESAIQIIYSLEDTVTLNSLINRVKSNSNIKKAGAIGTFTGIVREITGNLQTQRLVFEKYDILAQKQIKEITDKLKQQEGIVDVLIHHKSGHIEPAEDIVYIVVAASHRQQLFPVLSEAIELVKEKVPIWKKEFTFDGEFWVHDKN</sequence>
<dbReference type="GO" id="GO:0030366">
    <property type="term" value="F:molybdopterin synthase activity"/>
    <property type="evidence" value="ECO:0007669"/>
    <property type="project" value="UniProtKB-EC"/>
</dbReference>
<evidence type="ECO:0000313" key="3">
    <source>
        <dbReference type="Proteomes" id="UP000284763"/>
    </source>
</evidence>
<gene>
    <name evidence="2" type="ORF">D5R95_04995</name>
</gene>
<evidence type="ECO:0000313" key="2">
    <source>
        <dbReference type="EMBL" id="RQD85278.1"/>
    </source>
</evidence>
<keyword evidence="2" id="KW-0808">Transferase</keyword>
<dbReference type="GO" id="GO:0005525">
    <property type="term" value="F:GTP binding"/>
    <property type="evidence" value="ECO:0007669"/>
    <property type="project" value="InterPro"/>
</dbReference>
<dbReference type="AlphaFoldDB" id="A0A424YXY6"/>
<accession>A0A424YXY6</accession>
<dbReference type="CDD" id="cd00756">
    <property type="entry name" value="MoaE"/>
    <property type="match status" value="1"/>
</dbReference>
<dbReference type="InterPro" id="IPR036563">
    <property type="entry name" value="MoaE_sf"/>
</dbReference>
<dbReference type="PANTHER" id="PTHR23404">
    <property type="entry name" value="MOLYBDOPTERIN SYNTHASE RELATED"/>
    <property type="match status" value="1"/>
</dbReference>
<organism evidence="2 3">
    <name type="scientific">Methanosalsum natronophilum</name>
    <dbReference type="NCBI Taxonomy" id="768733"/>
    <lineage>
        <taxon>Archaea</taxon>
        <taxon>Methanobacteriati</taxon>
        <taxon>Methanobacteriota</taxon>
        <taxon>Stenosarchaea group</taxon>
        <taxon>Methanomicrobia</taxon>
        <taxon>Methanosarcinales</taxon>
        <taxon>Methanosarcinaceae</taxon>
        <taxon>Methanosalsum</taxon>
    </lineage>
</organism>
<comment type="caution">
    <text evidence="2">The sequence shown here is derived from an EMBL/GenBank/DDBJ whole genome shotgun (WGS) entry which is preliminary data.</text>
</comment>
<dbReference type="NCBIfam" id="TIGR00176">
    <property type="entry name" value="mobB"/>
    <property type="match status" value="1"/>
</dbReference>
<dbReference type="Pfam" id="PF02391">
    <property type="entry name" value="MoaE"/>
    <property type="match status" value="1"/>
</dbReference>